<dbReference type="EMBL" id="CP030753">
    <property type="protein sequence ID" value="AXA21410.1"/>
    <property type="molecule type" value="Genomic_DNA"/>
</dbReference>
<dbReference type="GeneID" id="48599126"/>
<evidence type="ECO:0000313" key="1">
    <source>
        <dbReference type="EMBL" id="AXA21410.1"/>
    </source>
</evidence>
<keyword evidence="2" id="KW-1185">Reference proteome</keyword>
<dbReference type="InterPro" id="IPR005564">
    <property type="entry name" value="Major_capsid_GpE"/>
</dbReference>
<dbReference type="InterPro" id="IPR053738">
    <property type="entry name" value="Lambda_capsid_assembly"/>
</dbReference>
<dbReference type="Proteomes" id="UP000251823">
    <property type="component" value="Chromosome"/>
</dbReference>
<name>A0ABM6X3B3_ACTPL</name>
<proteinExistence type="predicted"/>
<organism evidence="1 2">
    <name type="scientific">Actinobacillus pleuropneumoniae</name>
    <name type="common">Haemophilus pleuropneumoniae</name>
    <dbReference type="NCBI Taxonomy" id="715"/>
    <lineage>
        <taxon>Bacteria</taxon>
        <taxon>Pseudomonadati</taxon>
        <taxon>Pseudomonadota</taxon>
        <taxon>Gammaproteobacteria</taxon>
        <taxon>Pasteurellales</taxon>
        <taxon>Pasteurellaceae</taxon>
        <taxon>Actinobacillus</taxon>
    </lineage>
</organism>
<gene>
    <name evidence="1" type="ORF">DRF63_04970</name>
</gene>
<dbReference type="RefSeq" id="WP_005597517.1">
    <property type="nucleotide sequence ID" value="NZ_CBDBTE010000017.1"/>
</dbReference>
<accession>A0ABM6X3B3</accession>
<reference evidence="2" key="2">
    <citation type="submission" date="2018-06" db="EMBL/GenBank/DDBJ databases">
        <title>Complete genome sequence of Actinobacillus pleuropneumoniae serotype 1 strain S4074 obtained by Oxford Nanopore and Illumina sequencing technologies.</title>
        <authorList>
            <person name="Dona V."/>
            <person name="Perreten V."/>
        </authorList>
    </citation>
    <scope>NUCLEOTIDE SEQUENCE [LARGE SCALE GENOMIC DNA]</scope>
    <source>
        <strain evidence="2">S4074</strain>
    </source>
</reference>
<evidence type="ECO:0000313" key="2">
    <source>
        <dbReference type="Proteomes" id="UP000251823"/>
    </source>
</evidence>
<dbReference type="Gene3D" id="3.90.1690.10">
    <property type="entry name" value="phage-related protein like domain"/>
    <property type="match status" value="1"/>
</dbReference>
<protein>
    <submittedName>
        <fullName evidence="1">Phage capsid protein</fullName>
    </submittedName>
</protein>
<dbReference type="Pfam" id="PF03864">
    <property type="entry name" value="Phage_cap_E"/>
    <property type="match status" value="1"/>
</dbReference>
<reference evidence="1 2" key="1">
    <citation type="journal article" date="2018" name="Int J Genomics">
        <title>Comparative Genomics of the First and Complete Genome of "Actinobacillus porcitonsillarum" Supports the Novel Species Hypothesis.</title>
        <authorList>
            <person name="Dona V."/>
            <person name="Perreten V."/>
        </authorList>
    </citation>
    <scope>NUCLEOTIDE SEQUENCE [LARGE SCALE GENOMIC DNA]</scope>
    <source>
        <strain evidence="1 2">S4074</strain>
    </source>
</reference>
<sequence length="308" mass="33886">MSKANFPTDPALTAIAIAYRNRRMIADEVLPRTPVAKQEFTYLHYNLGEGFTVPNARVGRTSRPNQVEFGATKLTSSTEDFALDAPVPLADIANKPTNYNPKGRATEQTTNLIELGREVRTANLVFNKKSYANGLTKTLSGNNQWSHDDSKPIADLLSALDTPVMRPNIMVLGQKAATALRTNKSIIKAYNGSLGDEGLVPLEYLKELFELEDIYVGQALINTVNQAKKAVLQQAWGNHCALIYRDRLADTNGGTTFGLTAQFGSREVRDIFDENMGMRGGYNVRVGESVRELITAPDLGFFLENVIA</sequence>